<dbReference type="GO" id="GO:0061630">
    <property type="term" value="F:ubiquitin protein ligase activity"/>
    <property type="evidence" value="ECO:0007669"/>
    <property type="project" value="UniProtKB-EC"/>
</dbReference>
<comment type="catalytic activity">
    <reaction evidence="1">
        <text>S-ubiquitinyl-[E2 ubiquitin-conjugating enzyme]-L-cysteine + [acceptor protein]-L-lysine = [E2 ubiquitin-conjugating enzyme]-L-cysteine + N(6)-ubiquitinyl-[acceptor protein]-L-lysine.</text>
        <dbReference type="EC" id="2.3.2.27"/>
    </reaction>
</comment>
<sequence>MPRRVGHDETLYLDEAEGFILEHALVSPPRTWPPRSPTTSRQARVISTKRKMDWEEEVRAHEDDPEEVITHVEKNDDADKERCVICLMALRDRTIVGACGHEFCFECIGMWSNQSRRCPLCSADMAPFLLHDLDNSTPTKFYLPPLPERRQPTLSVAGPSRRLLPEERDRLREADKQVDELDVQVQRRREIYQYGLYAKHIGSNPYTRFRPNPTPRQIAEDPVLVQRATAFLRRELRVWSSIDVEFLTTYVLSLLKAIDIRSEPAVRLLAEFLDPPSQSSAAINSGPEYPNGAEHLVHELYSFLRSPYKELRKWDEIVQYDAIPSDEPPPRSPSPPLDVKTTSSSRYRSRSRSQSRSASYDSESSHSHSPSRRSRSRSRSASRSRPRGPPRDPRRRDTFIAPRSPNGRRWDEADSWVDPEHAAWMEEQKKKAEERREKKRRQSMPLPPRERIELLPSPPPRPLRMDEEEIKEGEEAVPKRTETQEALSIRGAAASTAKLSIAERLAKAKAEAAANSPNLNPPQPSSPVPTPPPLVHSISEPTQPAMNKPGVRAAVQARLKLRLKLASEKRSYVFNLNESRAQELRAKILEAKARREADETDAVLREMDKVDRAREVRRRLMVLKMMAAETESERRARELKEKLLGDRKAKMLKAKLLERKNKAKEQAAEAVTG</sequence>
<dbReference type="InterPro" id="IPR001841">
    <property type="entry name" value="Znf_RING"/>
</dbReference>
<reference evidence="12" key="1">
    <citation type="submission" date="2023-02" db="EMBL/GenBank/DDBJ databases">
        <title>Identification and recombinant expression of a fungal hydrolase from Papiliotrema laurentii that hydrolyzes apple cutin and clears colloidal polyester polyurethane.</title>
        <authorList>
            <consortium name="DOE Joint Genome Institute"/>
            <person name="Roman V.A."/>
            <person name="Bojanowski C."/>
            <person name="Crable B.R."/>
            <person name="Wagner D.N."/>
            <person name="Hung C.S."/>
            <person name="Nadeau L.J."/>
            <person name="Schratz L."/>
            <person name="Haridas S."/>
            <person name="Pangilinan J."/>
            <person name="Lipzen A."/>
            <person name="Na H."/>
            <person name="Yan M."/>
            <person name="Ng V."/>
            <person name="Grigoriev I.V."/>
            <person name="Spatafora J.W."/>
            <person name="Barlow D."/>
            <person name="Biffinger J."/>
            <person name="Kelley-Loughnane N."/>
            <person name="Varaljay V.A."/>
            <person name="Crookes-Goodson W.J."/>
        </authorList>
    </citation>
    <scope>NUCLEOTIDE SEQUENCE</scope>
    <source>
        <strain evidence="12">5307AH</strain>
    </source>
</reference>
<name>A0AAD9CRX8_PAPLA</name>
<dbReference type="SUPFAM" id="SSF57850">
    <property type="entry name" value="RING/U-box"/>
    <property type="match status" value="1"/>
</dbReference>
<feature type="compositionally biased region" description="Basic residues" evidence="10">
    <location>
        <begin position="369"/>
        <end position="388"/>
    </location>
</feature>
<dbReference type="GO" id="GO:0006513">
    <property type="term" value="P:protein monoubiquitination"/>
    <property type="evidence" value="ECO:0007669"/>
    <property type="project" value="TreeGrafter"/>
</dbReference>
<dbReference type="Proteomes" id="UP001182556">
    <property type="component" value="Unassembled WGS sequence"/>
</dbReference>
<feature type="region of interest" description="Disordered" evidence="10">
    <location>
        <begin position="322"/>
        <end position="550"/>
    </location>
</feature>
<proteinExistence type="predicted"/>
<evidence type="ECO:0000313" key="13">
    <source>
        <dbReference type="Proteomes" id="UP001182556"/>
    </source>
</evidence>
<gene>
    <name evidence="12" type="ORF">DB88DRAFT_513526</name>
</gene>
<feature type="compositionally biased region" description="Pro residues" evidence="10">
    <location>
        <begin position="519"/>
        <end position="534"/>
    </location>
</feature>
<dbReference type="InterPro" id="IPR013083">
    <property type="entry name" value="Znf_RING/FYVE/PHD"/>
</dbReference>
<evidence type="ECO:0000256" key="5">
    <source>
        <dbReference type="ARBA" id="ARBA00022771"/>
    </source>
</evidence>
<evidence type="ECO:0000259" key="11">
    <source>
        <dbReference type="PROSITE" id="PS50089"/>
    </source>
</evidence>
<protein>
    <recommendedName>
        <fullName evidence="2">RING-type E3 ubiquitin transferase</fullName>
        <ecNumber evidence="2">2.3.2.27</ecNumber>
    </recommendedName>
</protein>
<dbReference type="PROSITE" id="PS00518">
    <property type="entry name" value="ZF_RING_1"/>
    <property type="match status" value="1"/>
</dbReference>
<feature type="compositionally biased region" description="Basic and acidic residues" evidence="10">
    <location>
        <begin position="408"/>
        <end position="436"/>
    </location>
</feature>
<dbReference type="EC" id="2.3.2.27" evidence="2"/>
<dbReference type="PANTHER" id="PTHR46077">
    <property type="entry name" value="E3 UBIQUITIN-PROTEIN LIGASE TOPORS"/>
    <property type="match status" value="1"/>
</dbReference>
<evidence type="ECO:0000256" key="8">
    <source>
        <dbReference type="ARBA" id="ARBA00023163"/>
    </source>
</evidence>
<evidence type="ECO:0000256" key="7">
    <source>
        <dbReference type="ARBA" id="ARBA00023015"/>
    </source>
</evidence>
<evidence type="ECO:0000313" key="12">
    <source>
        <dbReference type="EMBL" id="KAK1920779.1"/>
    </source>
</evidence>
<accession>A0AAD9CRX8</accession>
<keyword evidence="13" id="KW-1185">Reference proteome</keyword>
<keyword evidence="6" id="KW-0862">Zinc</keyword>
<dbReference type="InterPro" id="IPR017907">
    <property type="entry name" value="Znf_RING_CS"/>
</dbReference>
<feature type="compositionally biased region" description="Basic and acidic residues" evidence="10">
    <location>
        <begin position="473"/>
        <end position="483"/>
    </location>
</feature>
<dbReference type="Pfam" id="PF13639">
    <property type="entry name" value="zf-RING_2"/>
    <property type="match status" value="1"/>
</dbReference>
<dbReference type="PANTHER" id="PTHR46077:SF1">
    <property type="entry name" value="TOP1 BINDING ARGININE_SERINE RICH PROTEIN, E3 UBIQUITIN LIGASE"/>
    <property type="match status" value="1"/>
</dbReference>
<dbReference type="GO" id="GO:0008270">
    <property type="term" value="F:zinc ion binding"/>
    <property type="evidence" value="ECO:0007669"/>
    <property type="project" value="UniProtKB-KW"/>
</dbReference>
<organism evidence="12 13">
    <name type="scientific">Papiliotrema laurentii</name>
    <name type="common">Cryptococcus laurentii</name>
    <dbReference type="NCBI Taxonomy" id="5418"/>
    <lineage>
        <taxon>Eukaryota</taxon>
        <taxon>Fungi</taxon>
        <taxon>Dikarya</taxon>
        <taxon>Basidiomycota</taxon>
        <taxon>Agaricomycotina</taxon>
        <taxon>Tremellomycetes</taxon>
        <taxon>Tremellales</taxon>
        <taxon>Rhynchogastremaceae</taxon>
        <taxon>Papiliotrema</taxon>
    </lineage>
</organism>
<evidence type="ECO:0000256" key="2">
    <source>
        <dbReference type="ARBA" id="ARBA00012483"/>
    </source>
</evidence>
<evidence type="ECO:0000256" key="4">
    <source>
        <dbReference type="ARBA" id="ARBA00022723"/>
    </source>
</evidence>
<evidence type="ECO:0000256" key="1">
    <source>
        <dbReference type="ARBA" id="ARBA00000900"/>
    </source>
</evidence>
<keyword evidence="3" id="KW-0808">Transferase</keyword>
<dbReference type="Gene3D" id="3.30.40.10">
    <property type="entry name" value="Zinc/RING finger domain, C3HC4 (zinc finger)"/>
    <property type="match status" value="1"/>
</dbReference>
<dbReference type="AlphaFoldDB" id="A0AAD9CRX8"/>
<dbReference type="SMART" id="SM00184">
    <property type="entry name" value="RING"/>
    <property type="match status" value="1"/>
</dbReference>
<keyword evidence="8" id="KW-0804">Transcription</keyword>
<dbReference type="PROSITE" id="PS50089">
    <property type="entry name" value="ZF_RING_2"/>
    <property type="match status" value="1"/>
</dbReference>
<keyword evidence="7" id="KW-0805">Transcription regulation</keyword>
<feature type="compositionally biased region" description="Basic and acidic residues" evidence="10">
    <location>
        <begin position="389"/>
        <end position="398"/>
    </location>
</feature>
<evidence type="ECO:0000256" key="3">
    <source>
        <dbReference type="ARBA" id="ARBA00022679"/>
    </source>
</evidence>
<evidence type="ECO:0000256" key="9">
    <source>
        <dbReference type="PROSITE-ProRule" id="PRU00175"/>
    </source>
</evidence>
<dbReference type="GO" id="GO:0000209">
    <property type="term" value="P:protein polyubiquitination"/>
    <property type="evidence" value="ECO:0007669"/>
    <property type="project" value="TreeGrafter"/>
</dbReference>
<comment type="caution">
    <text evidence="12">The sequence shown here is derived from an EMBL/GenBank/DDBJ whole genome shotgun (WGS) entry which is preliminary data.</text>
</comment>
<feature type="domain" description="RING-type" evidence="11">
    <location>
        <begin position="83"/>
        <end position="122"/>
    </location>
</feature>
<dbReference type="EMBL" id="JAODAN010000012">
    <property type="protein sequence ID" value="KAK1920779.1"/>
    <property type="molecule type" value="Genomic_DNA"/>
</dbReference>
<evidence type="ECO:0000256" key="6">
    <source>
        <dbReference type="ARBA" id="ARBA00022833"/>
    </source>
</evidence>
<evidence type="ECO:0000256" key="10">
    <source>
        <dbReference type="SAM" id="MobiDB-lite"/>
    </source>
</evidence>
<keyword evidence="5 9" id="KW-0863">Zinc-finger</keyword>
<keyword evidence="4" id="KW-0479">Metal-binding</keyword>
<feature type="compositionally biased region" description="Pro residues" evidence="10">
    <location>
        <begin position="326"/>
        <end position="336"/>
    </location>
</feature>